<comment type="caution">
    <text evidence="2">The sequence shown here is derived from an EMBL/GenBank/DDBJ whole genome shotgun (WGS) entry which is preliminary data.</text>
</comment>
<dbReference type="AlphaFoldDB" id="A0A5M9JXR1"/>
<dbReference type="GO" id="GO:0051118">
    <property type="term" value="F:glucan endo-1,3-alpha-glucosidase activity"/>
    <property type="evidence" value="ECO:0007669"/>
    <property type="project" value="InterPro"/>
</dbReference>
<dbReference type="Pfam" id="PF03659">
    <property type="entry name" value="Glyco_hydro_71"/>
    <property type="match status" value="1"/>
</dbReference>
<evidence type="ECO:0000313" key="3">
    <source>
        <dbReference type="Proteomes" id="UP000322873"/>
    </source>
</evidence>
<evidence type="ECO:0000256" key="1">
    <source>
        <dbReference type="SAM" id="MobiDB-lite"/>
    </source>
</evidence>
<dbReference type="Proteomes" id="UP000322873">
    <property type="component" value="Unassembled WGS sequence"/>
</dbReference>
<accession>A0A5M9JXR1</accession>
<feature type="region of interest" description="Disordered" evidence="1">
    <location>
        <begin position="202"/>
        <end position="271"/>
    </location>
</feature>
<organism evidence="2 3">
    <name type="scientific">Monilinia fructicola</name>
    <name type="common">Brown rot fungus</name>
    <name type="synonym">Ciboria fructicola</name>
    <dbReference type="NCBI Taxonomy" id="38448"/>
    <lineage>
        <taxon>Eukaryota</taxon>
        <taxon>Fungi</taxon>
        <taxon>Dikarya</taxon>
        <taxon>Ascomycota</taxon>
        <taxon>Pezizomycotina</taxon>
        <taxon>Leotiomycetes</taxon>
        <taxon>Helotiales</taxon>
        <taxon>Sclerotiniaceae</taxon>
        <taxon>Monilinia</taxon>
    </lineage>
</organism>
<keyword evidence="3" id="KW-1185">Reference proteome</keyword>
<proteinExistence type="predicted"/>
<sequence length="271" mass="28393">MAKQCRDAAYVKALAGKPYIAPVSPWFSTHFGPASRWLVRYGQAFIAAYHAGASSPNSYITSDQLIYWYRPNLRTLNCDATDTTMVPASNSSGNYFEGRPNGWEDMQDSVFVVAMLTAPGIVTVMSGNNVQQFNAPAGASSYQVDMQVGKQQFFLQHVCICGIYNFNAYVGTVPDGPPDPLLHDGMASLTVGLHISTCSATPSLPTAPIKPTTTPPGGGTVVPPTTTTKLPTTTPPVTSSPSTTKPTTTTTSSTTSAAPSGTCVAGTGPGN</sequence>
<dbReference type="InterPro" id="IPR005197">
    <property type="entry name" value="Glyco_hydro_71"/>
</dbReference>
<dbReference type="EMBL" id="VICG01000003">
    <property type="protein sequence ID" value="KAA8573420.1"/>
    <property type="molecule type" value="Genomic_DNA"/>
</dbReference>
<name>A0A5M9JXR1_MONFR</name>
<feature type="compositionally biased region" description="Low complexity" evidence="1">
    <location>
        <begin position="221"/>
        <end position="262"/>
    </location>
</feature>
<gene>
    <name evidence="2" type="ORF">EYC84_005006</name>
</gene>
<dbReference type="VEuPathDB" id="FungiDB:MFRU_038g00500"/>
<evidence type="ECO:0000313" key="2">
    <source>
        <dbReference type="EMBL" id="KAA8573420.1"/>
    </source>
</evidence>
<protein>
    <submittedName>
        <fullName evidence="2">Uncharacterized protein</fullName>
    </submittedName>
</protein>
<reference evidence="2 3" key="1">
    <citation type="submission" date="2019-06" db="EMBL/GenBank/DDBJ databases">
        <title>Genome Sequence of the Brown Rot Fungal Pathogen Monilinia fructicola.</title>
        <authorList>
            <person name="De Miccolis Angelini R.M."/>
            <person name="Landi L."/>
            <person name="Abate D."/>
            <person name="Pollastro S."/>
            <person name="Romanazzi G."/>
            <person name="Faretra F."/>
        </authorList>
    </citation>
    <scope>NUCLEOTIDE SEQUENCE [LARGE SCALE GENOMIC DNA]</scope>
    <source>
        <strain evidence="2 3">Mfrc123</strain>
    </source>
</reference>